<keyword evidence="3" id="KW-1185">Reference proteome</keyword>
<dbReference type="PANTHER" id="PTHR13054">
    <property type="entry name" value="DIGEORGE SYNDROME CRITICAL REGION 6 DGCR6 FAMILY MEMBER"/>
    <property type="match status" value="1"/>
</dbReference>
<dbReference type="HOGENOM" id="CLU_096921_1_1_1"/>
<dbReference type="KEGG" id="nve:5518845"/>
<dbReference type="EMBL" id="DS469525">
    <property type="protein sequence ID" value="EDO46661.1"/>
    <property type="molecule type" value="Genomic_DNA"/>
</dbReference>
<name>A7RPC4_NEMVE</name>
<reference evidence="2 3" key="1">
    <citation type="journal article" date="2007" name="Science">
        <title>Sea anemone genome reveals ancestral eumetazoan gene repertoire and genomic organization.</title>
        <authorList>
            <person name="Putnam N.H."/>
            <person name="Srivastava M."/>
            <person name="Hellsten U."/>
            <person name="Dirks B."/>
            <person name="Chapman J."/>
            <person name="Salamov A."/>
            <person name="Terry A."/>
            <person name="Shapiro H."/>
            <person name="Lindquist E."/>
            <person name="Kapitonov V.V."/>
            <person name="Jurka J."/>
            <person name="Genikhovich G."/>
            <person name="Grigoriev I.V."/>
            <person name="Lucas S.M."/>
            <person name="Steele R.E."/>
            <person name="Finnerty J.R."/>
            <person name="Technau U."/>
            <person name="Martindale M.Q."/>
            <person name="Rokhsar D.S."/>
        </authorList>
    </citation>
    <scope>NUCLEOTIDE SEQUENCE [LARGE SCALE GENOMIC DNA]</scope>
    <source>
        <strain evidence="3">CH2 X CH6</strain>
    </source>
</reference>
<dbReference type="STRING" id="45351.A7RPC4"/>
<evidence type="ECO:0000256" key="1">
    <source>
        <dbReference type="ARBA" id="ARBA00005939"/>
    </source>
</evidence>
<evidence type="ECO:0000313" key="3">
    <source>
        <dbReference type="Proteomes" id="UP000001593"/>
    </source>
</evidence>
<dbReference type="InterPro" id="IPR010849">
    <property type="entry name" value="Gonadal"/>
</dbReference>
<dbReference type="PhylomeDB" id="A7RPC4"/>
<comment type="similarity">
    <text evidence="1">Belongs to the gonadal family.</text>
</comment>
<evidence type="ECO:0000313" key="2">
    <source>
        <dbReference type="EMBL" id="EDO46661.1"/>
    </source>
</evidence>
<gene>
    <name evidence="2" type="ORF">NEMVEDRAFT_v1g88747</name>
</gene>
<dbReference type="OrthoDB" id="21617at2759"/>
<proteinExistence type="inferred from homology"/>
<organism evidence="2 3">
    <name type="scientific">Nematostella vectensis</name>
    <name type="common">Starlet sea anemone</name>
    <dbReference type="NCBI Taxonomy" id="45351"/>
    <lineage>
        <taxon>Eukaryota</taxon>
        <taxon>Metazoa</taxon>
        <taxon>Cnidaria</taxon>
        <taxon>Anthozoa</taxon>
        <taxon>Hexacorallia</taxon>
        <taxon>Actiniaria</taxon>
        <taxon>Edwardsiidae</taxon>
        <taxon>Nematostella</taxon>
    </lineage>
</organism>
<dbReference type="AlphaFoldDB" id="A7RPC4"/>
<sequence length="169" mass="19632">MSDVQCSSSFLHSKYKGKFTYDVLADVATSLLDGTVFEIVKGLEDIQQLTERNLLNKRMKVINSHKVQRMEQAKKHKEEIEKNQHRPHHIPIVEKTNEEDKEKLEQRLETEITSMDQKLVLELDQIVCDQQATLERAGVPLFFVTNNPDDVRLQMYLLEFIQQLIPGPS</sequence>
<protein>
    <recommendedName>
        <fullName evidence="4">Protein DGCR6</fullName>
    </recommendedName>
</protein>
<dbReference type="Pfam" id="PF07324">
    <property type="entry name" value="DGCR6"/>
    <property type="match status" value="1"/>
</dbReference>
<dbReference type="OMA" id="CVLNESI"/>
<evidence type="ECO:0008006" key="4">
    <source>
        <dbReference type="Google" id="ProtNLM"/>
    </source>
</evidence>
<dbReference type="FunCoup" id="A7RPC4">
    <property type="interactions" value="6"/>
</dbReference>
<dbReference type="PANTHER" id="PTHR13054:SF2">
    <property type="entry name" value="PROTEIN DGCR6"/>
    <property type="match status" value="1"/>
</dbReference>
<dbReference type="Proteomes" id="UP000001593">
    <property type="component" value="Unassembled WGS sequence"/>
</dbReference>
<accession>A7RPC4</accession>
<dbReference type="eggNOG" id="KOG4810">
    <property type="taxonomic scope" value="Eukaryota"/>
</dbReference>
<dbReference type="InParanoid" id="A7RPC4"/>